<evidence type="ECO:0000313" key="7">
    <source>
        <dbReference type="Proteomes" id="UP001194746"/>
    </source>
</evidence>
<comment type="subcellular location">
    <subcellularLocation>
        <location evidence="1">Membrane</location>
        <topology evidence="1">Multi-pass membrane protein</topology>
    </subcellularLocation>
</comment>
<evidence type="ECO:0000256" key="5">
    <source>
        <dbReference type="SAM" id="Phobius"/>
    </source>
</evidence>
<dbReference type="InterPro" id="IPR007568">
    <property type="entry name" value="RTA1"/>
</dbReference>
<dbReference type="AlphaFoldDB" id="A0AAD4CJT6"/>
<dbReference type="PANTHER" id="PTHR31465">
    <property type="entry name" value="PROTEIN RTA1-RELATED"/>
    <property type="match status" value="1"/>
</dbReference>
<comment type="caution">
    <text evidence="6">The sequence shown here is derived from an EMBL/GenBank/DDBJ whole genome shotgun (WGS) entry which is preliminary data.</text>
</comment>
<evidence type="ECO:0000256" key="2">
    <source>
        <dbReference type="ARBA" id="ARBA00022692"/>
    </source>
</evidence>
<dbReference type="GO" id="GO:0016020">
    <property type="term" value="C:membrane"/>
    <property type="evidence" value="ECO:0007669"/>
    <property type="project" value="UniProtKB-SubCell"/>
</dbReference>
<dbReference type="EMBL" id="VCAU01000060">
    <property type="protein sequence ID" value="KAF9887528.1"/>
    <property type="molecule type" value="Genomic_DNA"/>
</dbReference>
<protein>
    <recommendedName>
        <fullName evidence="8">RTA1 domain protein</fullName>
    </recommendedName>
</protein>
<feature type="transmembrane region" description="Helical" evidence="5">
    <location>
        <begin position="85"/>
        <end position="107"/>
    </location>
</feature>
<reference evidence="6" key="1">
    <citation type="journal article" date="2019" name="Beilstein J. Org. Chem.">
        <title>Nanangenines: drimane sesquiterpenoids as the dominant metabolite cohort of a novel Australian fungus, Aspergillus nanangensis.</title>
        <authorList>
            <person name="Lacey H.J."/>
            <person name="Gilchrist C.L.M."/>
            <person name="Crombie A."/>
            <person name="Kalaitzis J.A."/>
            <person name="Vuong D."/>
            <person name="Rutledge P.J."/>
            <person name="Turner P."/>
            <person name="Pitt J.I."/>
            <person name="Lacey E."/>
            <person name="Chooi Y.H."/>
            <person name="Piggott A.M."/>
        </authorList>
    </citation>
    <scope>NUCLEOTIDE SEQUENCE</scope>
    <source>
        <strain evidence="6">MST-FP2251</strain>
    </source>
</reference>
<reference evidence="6" key="2">
    <citation type="submission" date="2020-02" db="EMBL/GenBank/DDBJ databases">
        <authorList>
            <person name="Gilchrist C.L.M."/>
            <person name="Chooi Y.-H."/>
        </authorList>
    </citation>
    <scope>NUCLEOTIDE SEQUENCE</scope>
    <source>
        <strain evidence="6">MST-FP2251</strain>
    </source>
</reference>
<organism evidence="6 7">
    <name type="scientific">Aspergillus nanangensis</name>
    <dbReference type="NCBI Taxonomy" id="2582783"/>
    <lineage>
        <taxon>Eukaryota</taxon>
        <taxon>Fungi</taxon>
        <taxon>Dikarya</taxon>
        <taxon>Ascomycota</taxon>
        <taxon>Pezizomycotina</taxon>
        <taxon>Eurotiomycetes</taxon>
        <taxon>Eurotiomycetidae</taxon>
        <taxon>Eurotiales</taxon>
        <taxon>Aspergillaceae</taxon>
        <taxon>Aspergillus</taxon>
        <taxon>Aspergillus subgen. Circumdati</taxon>
    </lineage>
</organism>
<keyword evidence="2 5" id="KW-0812">Transmembrane</keyword>
<proteinExistence type="predicted"/>
<evidence type="ECO:0000256" key="1">
    <source>
        <dbReference type="ARBA" id="ARBA00004141"/>
    </source>
</evidence>
<dbReference type="Pfam" id="PF04479">
    <property type="entry name" value="RTA1"/>
    <property type="match status" value="1"/>
</dbReference>
<feature type="transmembrane region" description="Helical" evidence="5">
    <location>
        <begin position="252"/>
        <end position="272"/>
    </location>
</feature>
<feature type="transmembrane region" description="Helical" evidence="5">
    <location>
        <begin position="128"/>
        <end position="151"/>
    </location>
</feature>
<sequence>MSDGQPVSGSLYIYAPNKGAPVFFTAAFAISAVFHIWQCHRYRCFKLLGLHPLCAVLFAVGYALREYEAFNYSYGIGDSLNTRNLLLYIISQVFIYICPPLLELANYHVLGRIFYYVPYLAPLAPGKVLSIFGALMAIVELVNALGVALAANPSSSHTQQETGGSLTVAALAIQLAVIFTFVLLAFMFQWRCYRSNIYSRTISTPLITLYISMALILARSIYRLVEHLGNTVVNFDDPASLRHLSPLLRYEWYFYIFEATLMLVNSVLWNIWNPGRYLPRNHHIYLSQDGKTELEMENVSDNRSFLLKIVSVLTFGLAFHRKESWRLEELGGNADGLREA</sequence>
<feature type="transmembrane region" description="Helical" evidence="5">
    <location>
        <begin position="171"/>
        <end position="190"/>
    </location>
</feature>
<evidence type="ECO:0008006" key="8">
    <source>
        <dbReference type="Google" id="ProtNLM"/>
    </source>
</evidence>
<keyword evidence="3 5" id="KW-1133">Transmembrane helix</keyword>
<keyword evidence="4 5" id="KW-0472">Membrane</keyword>
<feature type="transmembrane region" description="Helical" evidence="5">
    <location>
        <begin position="20"/>
        <end position="37"/>
    </location>
</feature>
<evidence type="ECO:0000313" key="6">
    <source>
        <dbReference type="EMBL" id="KAF9887528.1"/>
    </source>
</evidence>
<evidence type="ECO:0000256" key="4">
    <source>
        <dbReference type="ARBA" id="ARBA00023136"/>
    </source>
</evidence>
<evidence type="ECO:0000256" key="3">
    <source>
        <dbReference type="ARBA" id="ARBA00022989"/>
    </source>
</evidence>
<keyword evidence="7" id="KW-1185">Reference proteome</keyword>
<dbReference type="PANTHER" id="PTHR31465:SF34">
    <property type="entry name" value="DOMAIN PROTEIN, PUTATIVE (AFU_ORTHOLOGUE AFUA_3G00480)-RELATED"/>
    <property type="match status" value="1"/>
</dbReference>
<name>A0AAD4CJT6_ASPNN</name>
<feature type="transmembrane region" description="Helical" evidence="5">
    <location>
        <begin position="202"/>
        <end position="222"/>
    </location>
</feature>
<accession>A0AAD4CJT6</accession>
<feature type="transmembrane region" description="Helical" evidence="5">
    <location>
        <begin position="44"/>
        <end position="65"/>
    </location>
</feature>
<dbReference type="Proteomes" id="UP001194746">
    <property type="component" value="Unassembled WGS sequence"/>
</dbReference>
<gene>
    <name evidence="6" type="ORF">FE257_010106</name>
</gene>